<accession>A0A9E7E8D8</accession>
<protein>
    <submittedName>
        <fullName evidence="2">Uncharacterized protein</fullName>
    </submittedName>
</protein>
<reference evidence="2" key="1">
    <citation type="submission" date="2022-05" db="EMBL/GenBank/DDBJ databases">
        <title>The Musa troglodytarum L. genome provides insights into the mechanism of non-climacteric behaviour and enrichment of carotenoids.</title>
        <authorList>
            <person name="Wang J."/>
        </authorList>
    </citation>
    <scope>NUCLEOTIDE SEQUENCE</scope>
    <source>
        <tissue evidence="2">Leaf</tissue>
    </source>
</reference>
<feature type="region of interest" description="Disordered" evidence="1">
    <location>
        <begin position="23"/>
        <end position="70"/>
    </location>
</feature>
<evidence type="ECO:0000313" key="2">
    <source>
        <dbReference type="EMBL" id="URD72305.1"/>
    </source>
</evidence>
<evidence type="ECO:0000313" key="3">
    <source>
        <dbReference type="Proteomes" id="UP001055439"/>
    </source>
</evidence>
<name>A0A9E7E8D8_9LILI</name>
<evidence type="ECO:0000256" key="1">
    <source>
        <dbReference type="SAM" id="MobiDB-lite"/>
    </source>
</evidence>
<organism evidence="2 3">
    <name type="scientific">Musa troglodytarum</name>
    <name type="common">fe'i banana</name>
    <dbReference type="NCBI Taxonomy" id="320322"/>
    <lineage>
        <taxon>Eukaryota</taxon>
        <taxon>Viridiplantae</taxon>
        <taxon>Streptophyta</taxon>
        <taxon>Embryophyta</taxon>
        <taxon>Tracheophyta</taxon>
        <taxon>Spermatophyta</taxon>
        <taxon>Magnoliopsida</taxon>
        <taxon>Liliopsida</taxon>
        <taxon>Zingiberales</taxon>
        <taxon>Musaceae</taxon>
        <taxon>Musa</taxon>
    </lineage>
</organism>
<dbReference type="EMBL" id="CP097502">
    <property type="protein sequence ID" value="URD72305.1"/>
    <property type="molecule type" value="Genomic_DNA"/>
</dbReference>
<keyword evidence="3" id="KW-1185">Reference proteome</keyword>
<sequence>MDKARRHHYCRCDCNSKVPKAAPSVVFGTPTGGRPAFSTTPLPSASPPLPETACSKAAAETPALASTPWP</sequence>
<dbReference type="AlphaFoldDB" id="A0A9E7E8D8"/>
<gene>
    <name evidence="2" type="ORF">MUK42_20152</name>
</gene>
<proteinExistence type="predicted"/>
<dbReference type="Proteomes" id="UP001055439">
    <property type="component" value="Chromosome 1"/>
</dbReference>